<dbReference type="InterPro" id="IPR000073">
    <property type="entry name" value="AB_hydrolase_1"/>
</dbReference>
<dbReference type="PANTHER" id="PTHR43433:SF4">
    <property type="entry name" value="NON-HEME CHLOROPEROXIDASE-RELATED"/>
    <property type="match status" value="1"/>
</dbReference>
<reference evidence="2 3" key="1">
    <citation type="submission" date="2016-10" db="EMBL/GenBank/DDBJ databases">
        <authorList>
            <person name="de Groot N.N."/>
        </authorList>
    </citation>
    <scope>NUCLEOTIDE SEQUENCE [LARGE SCALE GENOMIC DNA]</scope>
    <source>
        <strain evidence="2 3">CGMCC 4.5506</strain>
    </source>
</reference>
<dbReference type="Proteomes" id="UP000199494">
    <property type="component" value="Unassembled WGS sequence"/>
</dbReference>
<sequence length="287" mass="30449">MLAGEVAKGPDPAPVVPARHPVDAALGHNAGMAELPLVLLHAYPVDARMWNPVRARLAARTRLITPDQRGLGRTPLPETERAPSLDDAAKDVIALLDKLELDKVVLGGCSMGGYLTLAVLRAAPERVGAMVFIDSKATADAEEARLNRLAAAERAEREGTDWLADALLPGLLGERTRRERPDVVETVRELIESQRPEGVAWAQRAMAARPDSSRALTEAKVPTLVVVGEEDTLTPPAAAEELSRAAGGETTLVVVPGAGHLTPLEAPERVAAAVLDWLRGTTIEAVS</sequence>
<keyword evidence="3" id="KW-1185">Reference proteome</keyword>
<keyword evidence="1" id="KW-0560">Oxidoreductase</keyword>
<keyword evidence="1" id="KW-0575">Peroxidase</keyword>
<dbReference type="PRINTS" id="PR00111">
    <property type="entry name" value="ABHYDROLASE"/>
</dbReference>
<dbReference type="STRING" id="530584.SAMN05421630_107100"/>
<dbReference type="InterPro" id="IPR050471">
    <property type="entry name" value="AB_hydrolase"/>
</dbReference>
<dbReference type="EMBL" id="FMZE01000007">
    <property type="protein sequence ID" value="SDD27826.1"/>
    <property type="molecule type" value="Genomic_DNA"/>
</dbReference>
<dbReference type="GO" id="GO:0004601">
    <property type="term" value="F:peroxidase activity"/>
    <property type="evidence" value="ECO:0007669"/>
    <property type="project" value="UniProtKB-KW"/>
</dbReference>
<dbReference type="Pfam" id="PF12697">
    <property type="entry name" value="Abhydrolase_6"/>
    <property type="match status" value="1"/>
</dbReference>
<accession>A0A1G6TH40</accession>
<protein>
    <submittedName>
        <fullName evidence="2">Pimeloyl-ACP methyl ester carboxylesterase</fullName>
    </submittedName>
</protein>
<organism evidence="2 3">
    <name type="scientific">Prauserella marina</name>
    <dbReference type="NCBI Taxonomy" id="530584"/>
    <lineage>
        <taxon>Bacteria</taxon>
        <taxon>Bacillati</taxon>
        <taxon>Actinomycetota</taxon>
        <taxon>Actinomycetes</taxon>
        <taxon>Pseudonocardiales</taxon>
        <taxon>Pseudonocardiaceae</taxon>
        <taxon>Prauserella</taxon>
    </lineage>
</organism>
<evidence type="ECO:0000313" key="2">
    <source>
        <dbReference type="EMBL" id="SDD27826.1"/>
    </source>
</evidence>
<gene>
    <name evidence="2" type="ORF">SAMN05421630_107100</name>
</gene>
<dbReference type="SUPFAM" id="SSF53474">
    <property type="entry name" value="alpha/beta-Hydrolases"/>
    <property type="match status" value="1"/>
</dbReference>
<evidence type="ECO:0000313" key="3">
    <source>
        <dbReference type="Proteomes" id="UP000199494"/>
    </source>
</evidence>
<dbReference type="AlphaFoldDB" id="A0A1G6TH40"/>
<dbReference type="InterPro" id="IPR029058">
    <property type="entry name" value="AB_hydrolase_fold"/>
</dbReference>
<dbReference type="Gene3D" id="3.40.50.1820">
    <property type="entry name" value="alpha/beta hydrolase"/>
    <property type="match status" value="1"/>
</dbReference>
<dbReference type="InterPro" id="IPR000639">
    <property type="entry name" value="Epox_hydrolase-like"/>
</dbReference>
<name>A0A1G6TH40_9PSEU</name>
<dbReference type="PANTHER" id="PTHR43433">
    <property type="entry name" value="HYDROLASE, ALPHA/BETA FOLD FAMILY PROTEIN"/>
    <property type="match status" value="1"/>
</dbReference>
<dbReference type="PRINTS" id="PR00412">
    <property type="entry name" value="EPOXHYDRLASE"/>
</dbReference>
<evidence type="ECO:0000256" key="1">
    <source>
        <dbReference type="ARBA" id="ARBA00022559"/>
    </source>
</evidence>
<proteinExistence type="predicted"/>